<organism evidence="1">
    <name type="scientific">human gut metagenome</name>
    <dbReference type="NCBI Taxonomy" id="408170"/>
    <lineage>
        <taxon>unclassified sequences</taxon>
        <taxon>metagenomes</taxon>
        <taxon>organismal metagenomes</taxon>
    </lineage>
</organism>
<gene>
    <name evidence="1" type="ORF">Q604_UNBC06939G0001</name>
</gene>
<dbReference type="EMBL" id="AZMM01006939">
    <property type="protein sequence ID" value="ETJ39089.1"/>
    <property type="molecule type" value="Genomic_DNA"/>
</dbReference>
<comment type="caution">
    <text evidence="1">The sequence shown here is derived from an EMBL/GenBank/DDBJ whole genome shotgun (WGS) entry which is preliminary data.</text>
</comment>
<proteinExistence type="predicted"/>
<dbReference type="AlphaFoldDB" id="W1YD49"/>
<reference evidence="1" key="1">
    <citation type="submission" date="2013-12" db="EMBL/GenBank/DDBJ databases">
        <title>A Varibaculum cambriense genome reconstructed from a premature infant gut community with otherwise low bacterial novelty that shifts toward anaerobic metabolism during the third week of life.</title>
        <authorList>
            <person name="Brown C.T."/>
            <person name="Sharon I."/>
            <person name="Thomas B.C."/>
            <person name="Castelle C.J."/>
            <person name="Morowitz M.J."/>
            <person name="Banfield J.F."/>
        </authorList>
    </citation>
    <scope>NUCLEOTIDE SEQUENCE</scope>
</reference>
<sequence length="57" mass="6568">LKQRLKSLQHLHGAVVIQTERLGSQRINLLVLYCGKVREQWIGINRIGIFLITGEQE</sequence>
<feature type="non-terminal residue" evidence="1">
    <location>
        <position position="1"/>
    </location>
</feature>
<name>W1YD49_9ZZZZ</name>
<protein>
    <submittedName>
        <fullName evidence="1">Uncharacterized protein</fullName>
    </submittedName>
</protein>
<evidence type="ECO:0000313" key="1">
    <source>
        <dbReference type="EMBL" id="ETJ39089.1"/>
    </source>
</evidence>
<accession>W1YD49</accession>